<organism evidence="1 2">
    <name type="scientific">Adineta steineri</name>
    <dbReference type="NCBI Taxonomy" id="433720"/>
    <lineage>
        <taxon>Eukaryota</taxon>
        <taxon>Metazoa</taxon>
        <taxon>Spiralia</taxon>
        <taxon>Gnathifera</taxon>
        <taxon>Rotifera</taxon>
        <taxon>Eurotatoria</taxon>
        <taxon>Bdelloidea</taxon>
        <taxon>Adinetida</taxon>
        <taxon>Adinetidae</taxon>
        <taxon>Adineta</taxon>
    </lineage>
</organism>
<evidence type="ECO:0000313" key="1">
    <source>
        <dbReference type="EMBL" id="CAF4355686.1"/>
    </source>
</evidence>
<evidence type="ECO:0000313" key="2">
    <source>
        <dbReference type="Proteomes" id="UP000663881"/>
    </source>
</evidence>
<protein>
    <submittedName>
        <fullName evidence="1">Uncharacterized protein</fullName>
    </submittedName>
</protein>
<reference evidence="1" key="1">
    <citation type="submission" date="2021-02" db="EMBL/GenBank/DDBJ databases">
        <authorList>
            <person name="Nowell W R."/>
        </authorList>
    </citation>
    <scope>NUCLEOTIDE SEQUENCE</scope>
</reference>
<dbReference type="EMBL" id="CAJOAY010022270">
    <property type="protein sequence ID" value="CAF4355686.1"/>
    <property type="molecule type" value="Genomic_DNA"/>
</dbReference>
<feature type="non-terminal residue" evidence="1">
    <location>
        <position position="1"/>
    </location>
</feature>
<dbReference type="AlphaFoldDB" id="A0A820LFK5"/>
<dbReference type="Proteomes" id="UP000663881">
    <property type="component" value="Unassembled WGS sequence"/>
</dbReference>
<gene>
    <name evidence="1" type="ORF">OKA104_LOCUS49047</name>
</gene>
<comment type="caution">
    <text evidence="1">The sequence shown here is derived from an EMBL/GenBank/DDBJ whole genome shotgun (WGS) entry which is preliminary data.</text>
</comment>
<sequence>NLHLRGWSYDSTCLQERRGVKYNVAFDLSASCVENFLVNTSNISRTMKLGRIDSISPNGISSMNDDDEDDESSTISFHVSTKYTYTLTFSTTITASRGDGNKISMSYGKRVQLDSLFDPRQPLSTVQSLEIELTPVLINGQEIVTKEILFRIQNLLYFFVLMLLV</sequence>
<name>A0A820LFK5_9BILA</name>
<proteinExistence type="predicted"/>
<accession>A0A820LFK5</accession>